<name>A0A1Z2SL02_VIBGA</name>
<feature type="signal peptide" evidence="1">
    <location>
        <begin position="1"/>
        <end position="18"/>
    </location>
</feature>
<dbReference type="RefSeq" id="WP_088134928.1">
    <property type="nucleotide sequence ID" value="NZ_CP018836.1"/>
</dbReference>
<sequence length="110" mass="11731">MFRLFLLVLALLPISSMAGNGSKGKVTLIEFMGNGVILFRHTGAHTAIPTCVGNNFRNRWAIDAKTDAGKAQLSGLLTAYSAGKDVTVIGANSCSLWGDTETVKYFYISG</sequence>
<protein>
    <submittedName>
        <fullName evidence="2">Uncharacterized protein</fullName>
    </submittedName>
</protein>
<organism evidence="2 3">
    <name type="scientific">Vibrio gazogenes</name>
    <dbReference type="NCBI Taxonomy" id="687"/>
    <lineage>
        <taxon>Bacteria</taxon>
        <taxon>Pseudomonadati</taxon>
        <taxon>Pseudomonadota</taxon>
        <taxon>Gammaproteobacteria</taxon>
        <taxon>Vibrionales</taxon>
        <taxon>Vibrionaceae</taxon>
        <taxon>Vibrio</taxon>
    </lineage>
</organism>
<dbReference type="OrthoDB" id="8912437at2"/>
<dbReference type="KEGG" id="vga:BSQ33_18975"/>
<evidence type="ECO:0000313" key="2">
    <source>
        <dbReference type="EMBL" id="ASA57815.1"/>
    </source>
</evidence>
<feature type="chain" id="PRO_5013323378" evidence="1">
    <location>
        <begin position="19"/>
        <end position="110"/>
    </location>
</feature>
<reference evidence="2 3" key="1">
    <citation type="submission" date="2016-12" db="EMBL/GenBank/DDBJ databases">
        <authorList>
            <person name="Song W.-J."/>
            <person name="Kurnit D.M."/>
        </authorList>
    </citation>
    <scope>NUCLEOTIDE SEQUENCE [LARGE SCALE GENOMIC DNA]</scope>
    <source>
        <strain evidence="2 3">ATCC 43942</strain>
    </source>
</reference>
<gene>
    <name evidence="2" type="ORF">BSQ33_18975</name>
</gene>
<evidence type="ECO:0000313" key="3">
    <source>
        <dbReference type="Proteomes" id="UP000196708"/>
    </source>
</evidence>
<dbReference type="AlphaFoldDB" id="A0A1Z2SL02"/>
<dbReference type="Proteomes" id="UP000196708">
    <property type="component" value="Chromosome 2"/>
</dbReference>
<accession>A0A1Z2SL02</accession>
<keyword evidence="1" id="KW-0732">Signal</keyword>
<proteinExistence type="predicted"/>
<dbReference type="EMBL" id="CP018836">
    <property type="protein sequence ID" value="ASA57815.1"/>
    <property type="molecule type" value="Genomic_DNA"/>
</dbReference>
<evidence type="ECO:0000256" key="1">
    <source>
        <dbReference type="SAM" id="SignalP"/>
    </source>
</evidence>